<dbReference type="InterPro" id="IPR035979">
    <property type="entry name" value="RBD_domain_sf"/>
</dbReference>
<comment type="caution">
    <text evidence="4">The sequence shown here is derived from an EMBL/GenBank/DDBJ whole genome shotgun (WGS) entry which is preliminary data.</text>
</comment>
<dbReference type="EMBL" id="CAJZBQ010000023">
    <property type="protein sequence ID" value="CAG9319715.1"/>
    <property type="molecule type" value="Genomic_DNA"/>
</dbReference>
<dbReference type="SMART" id="SM00360">
    <property type="entry name" value="RRM"/>
    <property type="match status" value="4"/>
</dbReference>
<protein>
    <recommendedName>
        <fullName evidence="3">RRM domain-containing protein</fullName>
    </recommendedName>
</protein>
<feature type="domain" description="RRM" evidence="3">
    <location>
        <begin position="37"/>
        <end position="120"/>
    </location>
</feature>
<evidence type="ECO:0000259" key="3">
    <source>
        <dbReference type="PROSITE" id="PS50102"/>
    </source>
</evidence>
<dbReference type="PROSITE" id="PS50102">
    <property type="entry name" value="RRM"/>
    <property type="match status" value="3"/>
</dbReference>
<dbReference type="Proteomes" id="UP001162131">
    <property type="component" value="Unassembled WGS sequence"/>
</dbReference>
<reference evidence="4" key="1">
    <citation type="submission" date="2021-09" db="EMBL/GenBank/DDBJ databases">
        <authorList>
            <consortium name="AG Swart"/>
            <person name="Singh M."/>
            <person name="Singh A."/>
            <person name="Seah K."/>
            <person name="Emmerich C."/>
        </authorList>
    </citation>
    <scope>NUCLEOTIDE SEQUENCE</scope>
    <source>
        <strain evidence="4">ATCC30299</strain>
    </source>
</reference>
<evidence type="ECO:0000313" key="5">
    <source>
        <dbReference type="Proteomes" id="UP001162131"/>
    </source>
</evidence>
<feature type="region of interest" description="Disordered" evidence="2">
    <location>
        <begin position="1"/>
        <end position="28"/>
    </location>
</feature>
<keyword evidence="5" id="KW-1185">Reference proteome</keyword>
<dbReference type="AlphaFoldDB" id="A0AAU9IYS6"/>
<dbReference type="Pfam" id="PF00076">
    <property type="entry name" value="RRM_1"/>
    <property type="match status" value="1"/>
</dbReference>
<feature type="compositionally biased region" description="Basic and acidic residues" evidence="2">
    <location>
        <begin position="9"/>
        <end position="28"/>
    </location>
</feature>
<feature type="domain" description="RRM" evidence="3">
    <location>
        <begin position="344"/>
        <end position="417"/>
    </location>
</feature>
<feature type="domain" description="RRM" evidence="3">
    <location>
        <begin position="229"/>
        <end position="302"/>
    </location>
</feature>
<keyword evidence="1" id="KW-0694">RNA-binding</keyword>
<dbReference type="InterPro" id="IPR012677">
    <property type="entry name" value="Nucleotide-bd_a/b_plait_sf"/>
</dbReference>
<organism evidence="4 5">
    <name type="scientific">Blepharisma stoltei</name>
    <dbReference type="NCBI Taxonomy" id="1481888"/>
    <lineage>
        <taxon>Eukaryota</taxon>
        <taxon>Sar</taxon>
        <taxon>Alveolata</taxon>
        <taxon>Ciliophora</taxon>
        <taxon>Postciliodesmatophora</taxon>
        <taxon>Heterotrichea</taxon>
        <taxon>Heterotrichida</taxon>
        <taxon>Blepharismidae</taxon>
        <taxon>Blepharisma</taxon>
    </lineage>
</organism>
<sequence length="419" mass="47723">MDPSPPFKRLPEPQEEDKLLKRARVDPKSNTEYEPTRVLFIRGLNQNVKEKDVVDLCSQVGVVEQVFLLRNKGQAFVEFDSLEAADFCLLHFSRAPAFLNGNRLFFSYSGRQVITRKPHEPAQPSKELLLTITQARYPVTVDVIGKILIPYGRVVKTRIFPRNFGYQCIIEMDSLESATAARAALDGQHIYSGCNLIKAEYSPMTLLVQDKGELEEEEEKSLNEEDISNVVFLHNMADKVTPDMLFNLFSLYGNVLRVKIFFKRRDMGLVQFEDHQQAVLAINNLNNLPFMGQTLLVSISRNSFINMPSSERKAALCKDFGNSAFQRFKIAGSKNFQNIFPPSNILHLSNLSENMDEHFFRNLFAEQAELVGLKYIGEGRRMALAKFKSIADAVMVLVYHHNENLNGRLLKIAFSKANF</sequence>
<accession>A0AAU9IYS6</accession>
<evidence type="ECO:0000256" key="1">
    <source>
        <dbReference type="PROSITE-ProRule" id="PRU00176"/>
    </source>
</evidence>
<proteinExistence type="predicted"/>
<dbReference type="PANTHER" id="PTHR15592">
    <property type="entry name" value="MATRIN 3/NUCLEAR PROTEIN 220-RELATED"/>
    <property type="match status" value="1"/>
</dbReference>
<dbReference type="Gene3D" id="3.30.70.330">
    <property type="match status" value="4"/>
</dbReference>
<dbReference type="InterPro" id="IPR000504">
    <property type="entry name" value="RRM_dom"/>
</dbReference>
<dbReference type="Pfam" id="PF13893">
    <property type="entry name" value="RRM_5"/>
    <property type="match status" value="1"/>
</dbReference>
<dbReference type="SUPFAM" id="SSF54928">
    <property type="entry name" value="RNA-binding domain, RBD"/>
    <property type="match status" value="3"/>
</dbReference>
<dbReference type="CDD" id="cd12422">
    <property type="entry name" value="RRM2_PTBP1_hnRNPL_like"/>
    <property type="match status" value="1"/>
</dbReference>
<evidence type="ECO:0000313" key="4">
    <source>
        <dbReference type="EMBL" id="CAG9319715.1"/>
    </source>
</evidence>
<name>A0AAU9IYS6_9CILI</name>
<evidence type="ECO:0000256" key="2">
    <source>
        <dbReference type="SAM" id="MobiDB-lite"/>
    </source>
</evidence>
<gene>
    <name evidence="4" type="ORF">BSTOLATCC_MIC24264</name>
</gene>
<dbReference type="GO" id="GO:0003723">
    <property type="term" value="F:RNA binding"/>
    <property type="evidence" value="ECO:0007669"/>
    <property type="project" value="UniProtKB-UniRule"/>
</dbReference>